<protein>
    <submittedName>
        <fullName evidence="2">Nuclear transport factor 2 family protein</fullName>
    </submittedName>
</protein>
<dbReference type="EMBL" id="JAENHK010000005">
    <property type="protein sequence ID" value="MBK1895389.1"/>
    <property type="molecule type" value="Genomic_DNA"/>
</dbReference>
<evidence type="ECO:0000313" key="2">
    <source>
        <dbReference type="EMBL" id="MBK1895389.1"/>
    </source>
</evidence>
<dbReference type="SUPFAM" id="SSF54427">
    <property type="entry name" value="NTF2-like"/>
    <property type="match status" value="1"/>
</dbReference>
<dbReference type="Proteomes" id="UP000628669">
    <property type="component" value="Unassembled WGS sequence"/>
</dbReference>
<dbReference type="InterPro" id="IPR037401">
    <property type="entry name" value="SnoaL-like"/>
</dbReference>
<sequence>MTAKELLLEYLQNIQDPKKEAELFAEDGAIELPYFESVNIPPRYQGRQQIETFISDLLKQAPTFKFINIKVLIDTPDQVFAEYEINTIFNGKPYKQLYMGRLVAKNGKITLLREACNTVTIERLKN</sequence>
<gene>
    <name evidence="2" type="ORF">JHL15_06465</name>
</gene>
<comment type="caution">
    <text evidence="2">The sequence shown here is derived from an EMBL/GenBank/DDBJ whole genome shotgun (WGS) entry which is preliminary data.</text>
</comment>
<accession>A0ABS1FSI9</accession>
<name>A0ABS1FSI9_9FLAO</name>
<feature type="domain" description="SnoaL-like" evidence="1">
    <location>
        <begin position="15"/>
        <end position="110"/>
    </location>
</feature>
<organism evidence="2 3">
    <name type="scientific">Chryseobacterium paridis</name>
    <dbReference type="NCBI Taxonomy" id="2800328"/>
    <lineage>
        <taxon>Bacteria</taxon>
        <taxon>Pseudomonadati</taxon>
        <taxon>Bacteroidota</taxon>
        <taxon>Flavobacteriia</taxon>
        <taxon>Flavobacteriales</taxon>
        <taxon>Weeksellaceae</taxon>
        <taxon>Chryseobacterium group</taxon>
        <taxon>Chryseobacterium</taxon>
    </lineage>
</organism>
<evidence type="ECO:0000313" key="3">
    <source>
        <dbReference type="Proteomes" id="UP000628669"/>
    </source>
</evidence>
<keyword evidence="3" id="KW-1185">Reference proteome</keyword>
<evidence type="ECO:0000259" key="1">
    <source>
        <dbReference type="Pfam" id="PF12680"/>
    </source>
</evidence>
<proteinExistence type="predicted"/>
<dbReference type="Pfam" id="PF12680">
    <property type="entry name" value="SnoaL_2"/>
    <property type="match status" value="1"/>
</dbReference>
<dbReference type="InterPro" id="IPR032710">
    <property type="entry name" value="NTF2-like_dom_sf"/>
</dbReference>
<dbReference type="Gene3D" id="3.10.450.50">
    <property type="match status" value="1"/>
</dbReference>
<reference evidence="3" key="1">
    <citation type="submission" date="2021-01" db="EMBL/GenBank/DDBJ databases">
        <title>Genome public.</title>
        <authorList>
            <person name="Liu C."/>
            <person name="Sun Q."/>
        </authorList>
    </citation>
    <scope>NUCLEOTIDE SEQUENCE [LARGE SCALE GENOMIC DNA]</scope>
    <source>
        <strain evidence="3">YIM B02567</strain>
    </source>
</reference>